<dbReference type="AlphaFoldDB" id="A0A6A4QFK3"/>
<evidence type="ECO:0000313" key="1">
    <source>
        <dbReference type="EMBL" id="KAE9612413.1"/>
    </source>
</evidence>
<organism evidence="1 2">
    <name type="scientific">Lupinus albus</name>
    <name type="common">White lupine</name>
    <name type="synonym">Lupinus termis</name>
    <dbReference type="NCBI Taxonomy" id="3870"/>
    <lineage>
        <taxon>Eukaryota</taxon>
        <taxon>Viridiplantae</taxon>
        <taxon>Streptophyta</taxon>
        <taxon>Embryophyta</taxon>
        <taxon>Tracheophyta</taxon>
        <taxon>Spermatophyta</taxon>
        <taxon>Magnoliopsida</taxon>
        <taxon>eudicotyledons</taxon>
        <taxon>Gunneridae</taxon>
        <taxon>Pentapetalae</taxon>
        <taxon>rosids</taxon>
        <taxon>fabids</taxon>
        <taxon>Fabales</taxon>
        <taxon>Fabaceae</taxon>
        <taxon>Papilionoideae</taxon>
        <taxon>50 kb inversion clade</taxon>
        <taxon>genistoids sensu lato</taxon>
        <taxon>core genistoids</taxon>
        <taxon>Genisteae</taxon>
        <taxon>Lupinus</taxon>
    </lineage>
</organism>
<dbReference type="EMBL" id="WOCE01000006">
    <property type="protein sequence ID" value="KAE9612413.1"/>
    <property type="molecule type" value="Genomic_DNA"/>
</dbReference>
<keyword evidence="2" id="KW-1185">Reference proteome</keyword>
<gene>
    <name evidence="1" type="ORF">Lalb_Chr06g0172811</name>
</gene>
<protein>
    <submittedName>
        <fullName evidence="1">Uncharacterized protein</fullName>
    </submittedName>
</protein>
<comment type="caution">
    <text evidence="1">The sequence shown here is derived from an EMBL/GenBank/DDBJ whole genome shotgun (WGS) entry which is preliminary data.</text>
</comment>
<dbReference type="Proteomes" id="UP000447434">
    <property type="component" value="Chromosome 6"/>
</dbReference>
<reference evidence="2" key="1">
    <citation type="journal article" date="2020" name="Nat. Commun.">
        <title>Genome sequence of the cluster root forming white lupin.</title>
        <authorList>
            <person name="Hufnagel B."/>
            <person name="Marques A."/>
            <person name="Soriano A."/>
            <person name="Marques L."/>
            <person name="Divol F."/>
            <person name="Doumas P."/>
            <person name="Sallet E."/>
            <person name="Mancinotti D."/>
            <person name="Carrere S."/>
            <person name="Marande W."/>
            <person name="Arribat S."/>
            <person name="Keller J."/>
            <person name="Huneau C."/>
            <person name="Blein T."/>
            <person name="Aime D."/>
            <person name="Laguerre M."/>
            <person name="Taylor J."/>
            <person name="Schubert V."/>
            <person name="Nelson M."/>
            <person name="Geu-Flores F."/>
            <person name="Crespi M."/>
            <person name="Gallardo-Guerrero K."/>
            <person name="Delaux P.-M."/>
            <person name="Salse J."/>
            <person name="Berges H."/>
            <person name="Guyot R."/>
            <person name="Gouzy J."/>
            <person name="Peret B."/>
        </authorList>
    </citation>
    <scope>NUCLEOTIDE SEQUENCE [LARGE SCALE GENOMIC DNA]</scope>
    <source>
        <strain evidence="2">cv. Amiga</strain>
    </source>
</reference>
<sequence length="127" mass="14972">MVHTFIVVASAKAHQSCFRNRNFGFHFICSQSKGLMWFWELNGFVLWDRLYQIFLFLLCNSLWTTIRLPSLGKTPTTFNTQHFINSLDSYKQTTLPHFMPLPLYPPSPLQYRQTLKQQTTFTPKSHP</sequence>
<name>A0A6A4QFK3_LUPAL</name>
<evidence type="ECO:0000313" key="2">
    <source>
        <dbReference type="Proteomes" id="UP000447434"/>
    </source>
</evidence>
<accession>A0A6A4QFK3</accession>
<proteinExistence type="predicted"/>